<dbReference type="SUPFAM" id="SSF52206">
    <property type="entry name" value="Hypothetical protein MTH538"/>
    <property type="match status" value="1"/>
</dbReference>
<evidence type="ECO:0000313" key="2">
    <source>
        <dbReference type="EMBL" id="PKR82403.1"/>
    </source>
</evidence>
<comment type="caution">
    <text evidence="2">The sequence shown here is derived from an EMBL/GenBank/DDBJ whole genome shotgun (WGS) entry which is preliminary data.</text>
</comment>
<gene>
    <name evidence="2" type="ORF">CWO92_24615</name>
</gene>
<name>A0A2N3LCW3_9BACI</name>
<dbReference type="InterPro" id="IPR036490">
    <property type="entry name" value="ThsB_TIR-like_sf"/>
</dbReference>
<protein>
    <submittedName>
        <fullName evidence="2">Molecular chaperone Tir</fullName>
    </submittedName>
</protein>
<proteinExistence type="predicted"/>
<keyword evidence="3" id="KW-1185">Reference proteome</keyword>
<dbReference type="AlphaFoldDB" id="A0A2N3LCW3"/>
<accession>A0A2N3LCW3</accession>
<sequence length="142" mass="17043">MAYRNKTYICFDADIDMRYYNLLKAWKENENIDILFHNAHEINTIRPWSSEETIKRNLRERMKNTKLIIVLIGEKTKNLYKYVRWEIELALSMDIPIIAVNLNKVNGIDNLRCPPILRDKPVLHIPFKRKAVEHSLKYWSEI</sequence>
<dbReference type="RefSeq" id="WP_101356806.1">
    <property type="nucleotide sequence ID" value="NZ_PIQO01000047.1"/>
</dbReference>
<dbReference type="Pfam" id="PF08937">
    <property type="entry name" value="ThsB_TIR"/>
    <property type="match status" value="1"/>
</dbReference>
<reference evidence="2 3" key="1">
    <citation type="submission" date="2017-11" db="EMBL/GenBank/DDBJ databases">
        <title>Bacillus camelliae sp. nov., isolated from pu'er tea.</title>
        <authorList>
            <person name="Niu L."/>
        </authorList>
    </citation>
    <scope>NUCLEOTIDE SEQUENCE [LARGE SCALE GENOMIC DNA]</scope>
    <source>
        <strain evidence="2 3">7578-1</strain>
    </source>
</reference>
<evidence type="ECO:0000259" key="1">
    <source>
        <dbReference type="Pfam" id="PF08937"/>
    </source>
</evidence>
<dbReference type="Proteomes" id="UP000233440">
    <property type="component" value="Unassembled WGS sequence"/>
</dbReference>
<dbReference type="Gene3D" id="3.40.50.11200">
    <property type="match status" value="1"/>
</dbReference>
<dbReference type="EMBL" id="PIQO01000047">
    <property type="protein sequence ID" value="PKR82403.1"/>
    <property type="molecule type" value="Genomic_DNA"/>
</dbReference>
<dbReference type="OrthoDB" id="2218415at2"/>
<evidence type="ECO:0000313" key="3">
    <source>
        <dbReference type="Proteomes" id="UP000233440"/>
    </source>
</evidence>
<organism evidence="2 3">
    <name type="scientific">Heyndrickxia camelliae</name>
    <dbReference type="NCBI Taxonomy" id="1707093"/>
    <lineage>
        <taxon>Bacteria</taxon>
        <taxon>Bacillati</taxon>
        <taxon>Bacillota</taxon>
        <taxon>Bacilli</taxon>
        <taxon>Bacillales</taxon>
        <taxon>Bacillaceae</taxon>
        <taxon>Heyndrickxia</taxon>
    </lineage>
</organism>
<feature type="domain" description="Thoeris protein ThsB TIR-like" evidence="1">
    <location>
        <begin position="8"/>
        <end position="105"/>
    </location>
</feature>
<dbReference type="InterPro" id="IPR015032">
    <property type="entry name" value="ThsB__TIR-like_domain"/>
</dbReference>